<feature type="region of interest" description="Disordered" evidence="2">
    <location>
        <begin position="34"/>
        <end position="73"/>
    </location>
</feature>
<evidence type="ECO:0000256" key="1">
    <source>
        <dbReference type="SAM" id="Coils"/>
    </source>
</evidence>
<protein>
    <submittedName>
        <fullName evidence="3">Uncharacterized protein</fullName>
    </submittedName>
</protein>
<comment type="caution">
    <text evidence="3">The sequence shown here is derived from an EMBL/GenBank/DDBJ whole genome shotgun (WGS) entry which is preliminary data.</text>
</comment>
<evidence type="ECO:0000256" key="2">
    <source>
        <dbReference type="SAM" id="MobiDB-lite"/>
    </source>
</evidence>
<proteinExistence type="predicted"/>
<evidence type="ECO:0000313" key="3">
    <source>
        <dbReference type="EMBL" id="GEZ52618.1"/>
    </source>
</evidence>
<sequence length="377" mass="43156">PKRKNTKVPQPSGSTDNVADEAVHKELGDSLVRGATTASSFEEEQDNGNINKTQSKETPNESSSQRIDLGGGPRCQEAIGDTNAQTRFENVSELSNDSLLARGNTLQSDEDRMKLNELMELCTNLQTRVINLEKTKTTQANEINSLKRRVKKLERRNKSRTHKLKILYKVGLTVRVESSDNEESLGEDASKQGRRIDDIDADEDITLIKTKLVQGQEKGKRAGEELIQNRAKKLKVEDDKETTKLKQLMEIIPDKDEVAIDAIPLAIKSLWIVDWKIYKERKKSYYQIIRADEKSKMYMFFSQMLKSFDWEDLEDLYKLTYLLTPSTLTMMLEKKLQSDYYSEMAYQLLKLITKQLTKQKSVLKHPPGVDEALNDET</sequence>
<keyword evidence="1" id="KW-0175">Coiled coil</keyword>
<feature type="coiled-coil region" evidence="1">
    <location>
        <begin position="115"/>
        <end position="163"/>
    </location>
</feature>
<gene>
    <name evidence="3" type="ORF">Tci_524591</name>
</gene>
<feature type="region of interest" description="Disordered" evidence="2">
    <location>
        <begin position="1"/>
        <end position="21"/>
    </location>
</feature>
<feature type="compositionally biased region" description="Polar residues" evidence="2">
    <location>
        <begin position="7"/>
        <end position="17"/>
    </location>
</feature>
<organism evidence="3">
    <name type="scientific">Tanacetum cinerariifolium</name>
    <name type="common">Dalmatian daisy</name>
    <name type="synonym">Chrysanthemum cinerariifolium</name>
    <dbReference type="NCBI Taxonomy" id="118510"/>
    <lineage>
        <taxon>Eukaryota</taxon>
        <taxon>Viridiplantae</taxon>
        <taxon>Streptophyta</taxon>
        <taxon>Embryophyta</taxon>
        <taxon>Tracheophyta</taxon>
        <taxon>Spermatophyta</taxon>
        <taxon>Magnoliopsida</taxon>
        <taxon>eudicotyledons</taxon>
        <taxon>Gunneridae</taxon>
        <taxon>Pentapetalae</taxon>
        <taxon>asterids</taxon>
        <taxon>campanulids</taxon>
        <taxon>Asterales</taxon>
        <taxon>Asteraceae</taxon>
        <taxon>Asteroideae</taxon>
        <taxon>Anthemideae</taxon>
        <taxon>Anthemidinae</taxon>
        <taxon>Tanacetum</taxon>
    </lineage>
</organism>
<dbReference type="EMBL" id="BKCJ010289724">
    <property type="protein sequence ID" value="GEZ52618.1"/>
    <property type="molecule type" value="Genomic_DNA"/>
</dbReference>
<accession>A0A699IMI0</accession>
<feature type="non-terminal residue" evidence="3">
    <location>
        <position position="1"/>
    </location>
</feature>
<name>A0A699IMI0_TANCI</name>
<dbReference type="AlphaFoldDB" id="A0A699IMI0"/>
<reference evidence="3" key="1">
    <citation type="journal article" date="2019" name="Sci. Rep.">
        <title>Draft genome of Tanacetum cinerariifolium, the natural source of mosquito coil.</title>
        <authorList>
            <person name="Yamashiro T."/>
            <person name="Shiraishi A."/>
            <person name="Satake H."/>
            <person name="Nakayama K."/>
        </authorList>
    </citation>
    <scope>NUCLEOTIDE SEQUENCE</scope>
</reference>